<proteinExistence type="predicted"/>
<sequence length="72" mass="8643">MNQSFYLFALKYRGGQKEDKKSRFAESMFEQHDFPKTETSFHALSQYIEELAHPELTASIFDELWEHYIEGY</sequence>
<dbReference type="Proteomes" id="UP000318937">
    <property type="component" value="Unassembled WGS sequence"/>
</dbReference>
<name>A0A544T7Q6_9BACI</name>
<dbReference type="Pfam" id="PF06855">
    <property type="entry name" value="YozE_SAM_like"/>
    <property type="match status" value="1"/>
</dbReference>
<protein>
    <submittedName>
        <fullName evidence="2">YozE family protein</fullName>
    </submittedName>
</protein>
<dbReference type="InterPro" id="IPR023089">
    <property type="entry name" value="YozE_SAM-like"/>
</dbReference>
<dbReference type="OrthoDB" id="2242851at2"/>
<evidence type="ECO:0000259" key="1">
    <source>
        <dbReference type="Pfam" id="PF06855"/>
    </source>
</evidence>
<dbReference type="RefSeq" id="WP_142607740.1">
    <property type="nucleotide sequence ID" value="NZ_VDGG01000024.1"/>
</dbReference>
<feature type="domain" description="YozE SAM-like" evidence="1">
    <location>
        <begin position="4"/>
        <end position="70"/>
    </location>
</feature>
<dbReference type="Gene3D" id="1.10.150.260">
    <property type="entry name" value="YozE SAM-like"/>
    <property type="match status" value="1"/>
</dbReference>
<evidence type="ECO:0000313" key="3">
    <source>
        <dbReference type="Proteomes" id="UP000318937"/>
    </source>
</evidence>
<organism evidence="2 3">
    <name type="scientific">Psychrobacillus soli</name>
    <dbReference type="NCBI Taxonomy" id="1543965"/>
    <lineage>
        <taxon>Bacteria</taxon>
        <taxon>Bacillati</taxon>
        <taxon>Bacillota</taxon>
        <taxon>Bacilli</taxon>
        <taxon>Bacillales</taxon>
        <taxon>Bacillaceae</taxon>
        <taxon>Psychrobacillus</taxon>
    </lineage>
</organism>
<reference evidence="2 3" key="1">
    <citation type="submission" date="2019-05" db="EMBL/GenBank/DDBJ databases">
        <title>Psychrobacillus vulpis sp. nov., a new species isolated from feces of a red fox that inhabits in The Tablas de Daimiel Natural Park, Albacete, Spain.</title>
        <authorList>
            <person name="Rodriguez M."/>
            <person name="Reina J.C."/>
            <person name="Bejar V."/>
            <person name="Llamas I."/>
        </authorList>
    </citation>
    <scope>NUCLEOTIDE SEQUENCE [LARGE SCALE GENOMIC DNA]</scope>
    <source>
        <strain evidence="2 3">NHI-2</strain>
    </source>
</reference>
<dbReference type="SUPFAM" id="SSF140652">
    <property type="entry name" value="YozE-like"/>
    <property type="match status" value="1"/>
</dbReference>
<evidence type="ECO:0000313" key="2">
    <source>
        <dbReference type="EMBL" id="TQR13358.1"/>
    </source>
</evidence>
<comment type="caution">
    <text evidence="2">The sequence shown here is derived from an EMBL/GenBank/DDBJ whole genome shotgun (WGS) entry which is preliminary data.</text>
</comment>
<accession>A0A544T7Q6</accession>
<dbReference type="InterPro" id="IPR036806">
    <property type="entry name" value="YozE_SAM-like_sf"/>
</dbReference>
<gene>
    <name evidence="2" type="ORF">FG383_12580</name>
</gene>
<keyword evidence="3" id="KW-1185">Reference proteome</keyword>
<dbReference type="EMBL" id="VDGG01000024">
    <property type="protein sequence ID" value="TQR13358.1"/>
    <property type="molecule type" value="Genomic_DNA"/>
</dbReference>
<dbReference type="NCBIfam" id="NF010193">
    <property type="entry name" value="PRK13672.1"/>
    <property type="match status" value="1"/>
</dbReference>
<dbReference type="AlphaFoldDB" id="A0A544T7Q6"/>